<keyword evidence="2 9" id="KW-0963">Cytoplasm</keyword>
<evidence type="ECO:0000256" key="4">
    <source>
        <dbReference type="ARBA" id="ARBA00023004"/>
    </source>
</evidence>
<dbReference type="CDD" id="cd00419">
    <property type="entry name" value="Ferrochelatase_C"/>
    <property type="match status" value="1"/>
</dbReference>
<evidence type="ECO:0000313" key="12">
    <source>
        <dbReference type="EMBL" id="MEJ8567817.1"/>
    </source>
</evidence>
<dbReference type="PANTHER" id="PTHR11108:SF1">
    <property type="entry name" value="FERROCHELATASE, MITOCHONDRIAL"/>
    <property type="match status" value="1"/>
</dbReference>
<proteinExistence type="inferred from homology"/>
<dbReference type="GO" id="GO:0046872">
    <property type="term" value="F:metal ion binding"/>
    <property type="evidence" value="ECO:0007669"/>
    <property type="project" value="UniProtKB-KW"/>
</dbReference>
<dbReference type="GO" id="GO:0005737">
    <property type="term" value="C:cytoplasm"/>
    <property type="evidence" value="ECO:0007669"/>
    <property type="project" value="UniProtKB-SubCell"/>
</dbReference>
<comment type="caution">
    <text evidence="12">The sequence shown here is derived from an EMBL/GenBank/DDBJ whole genome shotgun (WGS) entry which is preliminary data.</text>
</comment>
<comment type="catalytic activity">
    <reaction evidence="9 10">
        <text>heme b + 2 H(+) = protoporphyrin IX + Fe(2+)</text>
        <dbReference type="Rhea" id="RHEA:22584"/>
        <dbReference type="ChEBI" id="CHEBI:15378"/>
        <dbReference type="ChEBI" id="CHEBI:29033"/>
        <dbReference type="ChEBI" id="CHEBI:57306"/>
        <dbReference type="ChEBI" id="CHEBI:60344"/>
        <dbReference type="EC" id="4.98.1.1"/>
    </reaction>
</comment>
<evidence type="ECO:0000256" key="3">
    <source>
        <dbReference type="ARBA" id="ARBA00022723"/>
    </source>
</evidence>
<gene>
    <name evidence="9 12" type="primary">hemH</name>
    <name evidence="12" type="ORF">V3330_09285</name>
</gene>
<evidence type="ECO:0000256" key="9">
    <source>
        <dbReference type="HAMAP-Rule" id="MF_00323"/>
    </source>
</evidence>
<comment type="catalytic activity">
    <reaction evidence="8">
        <text>Fe-coproporphyrin III + 2 H(+) = coproporphyrin III + Fe(2+)</text>
        <dbReference type="Rhea" id="RHEA:49572"/>
        <dbReference type="ChEBI" id="CHEBI:15378"/>
        <dbReference type="ChEBI" id="CHEBI:29033"/>
        <dbReference type="ChEBI" id="CHEBI:68438"/>
        <dbReference type="ChEBI" id="CHEBI:131725"/>
        <dbReference type="EC" id="4.99.1.9"/>
    </reaction>
    <physiologicalReaction direction="right-to-left" evidence="8">
        <dbReference type="Rhea" id="RHEA:49574"/>
    </physiologicalReaction>
</comment>
<comment type="function">
    <text evidence="9 10">Catalyzes the ferrous insertion into protoporphyrin IX.</text>
</comment>
<evidence type="ECO:0000256" key="11">
    <source>
        <dbReference type="SAM" id="MobiDB-lite"/>
    </source>
</evidence>
<dbReference type="GO" id="GO:0004325">
    <property type="term" value="F:ferrochelatase activity"/>
    <property type="evidence" value="ECO:0007669"/>
    <property type="project" value="UniProtKB-UniRule"/>
</dbReference>
<keyword evidence="13" id="KW-1185">Reference proteome</keyword>
<evidence type="ECO:0000256" key="5">
    <source>
        <dbReference type="ARBA" id="ARBA00023133"/>
    </source>
</evidence>
<dbReference type="InterPro" id="IPR019772">
    <property type="entry name" value="Ferrochelatase_AS"/>
</dbReference>
<keyword evidence="4 9" id="KW-0408">Iron</keyword>
<keyword evidence="3 9" id="KW-0479">Metal-binding</keyword>
<dbReference type="EMBL" id="JAZHOG010000005">
    <property type="protein sequence ID" value="MEJ8567817.1"/>
    <property type="molecule type" value="Genomic_DNA"/>
</dbReference>
<comment type="similarity">
    <text evidence="1 9 10">Belongs to the ferrochelatase family.</text>
</comment>
<keyword evidence="7 9" id="KW-0627">Porphyrin biosynthesis</keyword>
<evidence type="ECO:0000313" key="13">
    <source>
        <dbReference type="Proteomes" id="UP001359886"/>
    </source>
</evidence>
<evidence type="ECO:0000256" key="6">
    <source>
        <dbReference type="ARBA" id="ARBA00023239"/>
    </source>
</evidence>
<comment type="pathway">
    <text evidence="9 10">Porphyrin-containing compound metabolism; protoheme biosynthesis; protoheme from protoporphyrin-IX: step 1/1.</text>
</comment>
<dbReference type="CDD" id="cd03411">
    <property type="entry name" value="Ferrochelatase_N"/>
    <property type="match status" value="1"/>
</dbReference>
<dbReference type="SUPFAM" id="SSF53800">
    <property type="entry name" value="Chelatase"/>
    <property type="match status" value="1"/>
</dbReference>
<accession>A0AAW9RCN1</accession>
<evidence type="ECO:0000256" key="10">
    <source>
        <dbReference type="RuleBase" id="RU000607"/>
    </source>
</evidence>
<dbReference type="PANTHER" id="PTHR11108">
    <property type="entry name" value="FERROCHELATASE"/>
    <property type="match status" value="1"/>
</dbReference>
<reference evidence="12 13" key="1">
    <citation type="submission" date="2024-02" db="EMBL/GenBank/DDBJ databases">
        <title>A novel Wenzhouxiangellaceae bacterium, isolated from coastal sediments.</title>
        <authorList>
            <person name="Du Z.-J."/>
            <person name="Ye Y.-Q."/>
            <person name="Zhang X.-Y."/>
        </authorList>
    </citation>
    <scope>NUCLEOTIDE SEQUENCE [LARGE SCALE GENOMIC DNA]</scope>
    <source>
        <strain evidence="12 13">CH-27</strain>
    </source>
</reference>
<dbReference type="FunFam" id="3.40.50.1400:FF:000002">
    <property type="entry name" value="Ferrochelatase"/>
    <property type="match status" value="1"/>
</dbReference>
<evidence type="ECO:0000256" key="8">
    <source>
        <dbReference type="ARBA" id="ARBA00024536"/>
    </source>
</evidence>
<evidence type="ECO:0000256" key="2">
    <source>
        <dbReference type="ARBA" id="ARBA00022490"/>
    </source>
</evidence>
<sequence length="358" mass="38796">MTAQLPSSNGGDTLTEGGASVPASESPARSDRGGGAERRRGVLLANLGTPAAPERRAVARFLREFLSDPRVVDLPRWLWLPLLNGVIIPLRAGRSAAAYRAVWREDGSPLLVFTQRLAGRLAAELGPATHVAIGMRYGQPSIRDALAGLRDDGVDELVVLPLYPQFSGTTTASIFDAVDAGLGELDWQPVQRRIEDYHVHPAWVGAVADSIRQYRQQHGEPDQLLFSLHGIPQRYVAQGDPYADQCRAGVEAIAKAAGLESEDWMLCFQSRVGREPWLQPYTDETVRSLAEQGAKSLQVACPGFAVDCLETLEEIAMQNAELFEETGGGKLAYIPALNDSEAHAQALAQIIREVAQPS</sequence>
<dbReference type="GO" id="GO:0006783">
    <property type="term" value="P:heme biosynthetic process"/>
    <property type="evidence" value="ECO:0007669"/>
    <property type="project" value="UniProtKB-UniRule"/>
</dbReference>
<feature type="compositionally biased region" description="Polar residues" evidence="11">
    <location>
        <begin position="1"/>
        <end position="12"/>
    </location>
</feature>
<evidence type="ECO:0000256" key="1">
    <source>
        <dbReference type="ARBA" id="ARBA00007718"/>
    </source>
</evidence>
<dbReference type="InterPro" id="IPR033644">
    <property type="entry name" value="Ferrochelatase_C"/>
</dbReference>
<name>A0AAW9RCN1_9GAMM</name>
<dbReference type="NCBIfam" id="TIGR00109">
    <property type="entry name" value="hemH"/>
    <property type="match status" value="1"/>
</dbReference>
<dbReference type="PROSITE" id="PS00534">
    <property type="entry name" value="FERROCHELATASE"/>
    <property type="match status" value="1"/>
</dbReference>
<evidence type="ECO:0000256" key="7">
    <source>
        <dbReference type="ARBA" id="ARBA00023244"/>
    </source>
</evidence>
<dbReference type="AlphaFoldDB" id="A0AAW9RCN1"/>
<dbReference type="Proteomes" id="UP001359886">
    <property type="component" value="Unassembled WGS sequence"/>
</dbReference>
<feature type="region of interest" description="Disordered" evidence="11">
    <location>
        <begin position="1"/>
        <end position="36"/>
    </location>
</feature>
<dbReference type="InterPro" id="IPR001015">
    <property type="entry name" value="Ferrochelatase"/>
</dbReference>
<feature type="binding site" evidence="9">
    <location>
        <position position="229"/>
    </location>
    <ligand>
        <name>Fe(2+)</name>
        <dbReference type="ChEBI" id="CHEBI:29033"/>
    </ligand>
</feature>
<protein>
    <recommendedName>
        <fullName evidence="9 10">Ferrochelatase</fullName>
        <ecNumber evidence="9 10">4.98.1.1</ecNumber>
    </recommendedName>
    <alternativeName>
        <fullName evidence="9">Heme synthase</fullName>
    </alternativeName>
    <alternativeName>
        <fullName evidence="9">Protoheme ferro-lyase</fullName>
    </alternativeName>
</protein>
<keyword evidence="5 9" id="KW-0350">Heme biosynthesis</keyword>
<dbReference type="Gene3D" id="3.40.50.1400">
    <property type="match status" value="2"/>
</dbReference>
<dbReference type="InterPro" id="IPR033659">
    <property type="entry name" value="Ferrochelatase_N"/>
</dbReference>
<keyword evidence="6 9" id="KW-0456">Lyase</keyword>
<dbReference type="Pfam" id="PF00762">
    <property type="entry name" value="Ferrochelatase"/>
    <property type="match status" value="1"/>
</dbReference>
<comment type="subcellular location">
    <subcellularLocation>
        <location evidence="9 10">Cytoplasm</location>
    </subcellularLocation>
</comment>
<organism evidence="12 13">
    <name type="scientific">Elongatibacter sediminis</name>
    <dbReference type="NCBI Taxonomy" id="3119006"/>
    <lineage>
        <taxon>Bacteria</taxon>
        <taxon>Pseudomonadati</taxon>
        <taxon>Pseudomonadota</taxon>
        <taxon>Gammaproteobacteria</taxon>
        <taxon>Chromatiales</taxon>
        <taxon>Wenzhouxiangellaceae</taxon>
        <taxon>Elongatibacter</taxon>
    </lineage>
</organism>
<dbReference type="HAMAP" id="MF_00323">
    <property type="entry name" value="Ferrochelatase"/>
    <property type="match status" value="1"/>
</dbReference>
<feature type="binding site" evidence="9">
    <location>
        <position position="310"/>
    </location>
    <ligand>
        <name>Fe(2+)</name>
        <dbReference type="ChEBI" id="CHEBI:29033"/>
    </ligand>
</feature>
<dbReference type="EC" id="4.98.1.1" evidence="9 10"/>